<reference evidence="1 2" key="1">
    <citation type="journal article" date="2015" name="Nature">
        <title>rRNA introns, odd ribosomes, and small enigmatic genomes across a large radiation of phyla.</title>
        <authorList>
            <person name="Brown C.T."/>
            <person name="Hug L.A."/>
            <person name="Thomas B.C."/>
            <person name="Sharon I."/>
            <person name="Castelle C.J."/>
            <person name="Singh A."/>
            <person name="Wilkins M.J."/>
            <person name="Williams K.H."/>
            <person name="Banfield J.F."/>
        </authorList>
    </citation>
    <scope>NUCLEOTIDE SEQUENCE [LARGE SCALE GENOMIC DNA]</scope>
</reference>
<name>A0A0G0CK13_9BACT</name>
<dbReference type="EMBL" id="LBOV01000011">
    <property type="protein sequence ID" value="KKP43767.1"/>
    <property type="molecule type" value="Genomic_DNA"/>
</dbReference>
<accession>A0A0G0CK13</accession>
<dbReference type="Proteomes" id="UP000034302">
    <property type="component" value="Unassembled WGS sequence"/>
</dbReference>
<gene>
    <name evidence="1" type="ORF">UR34_C0011G0021</name>
</gene>
<protein>
    <submittedName>
        <fullName evidence="1">Uncharacterized protein</fullName>
    </submittedName>
</protein>
<proteinExistence type="predicted"/>
<sequence>MPNARIVDIRGWDESDHFTLPVIGAIQTLEQEGFLKEDIPKRMKTVGDSSLALSEQLDYFSFDIVPRLNLLFRTFRKNPSSRRDNALLTQIGRTLIDGIKAQNIINDYIKRFIVEIGHYAGLYDFQDWDKLNNNEKEEFLKRGKEILKDAQVGEDFSGYYTFISRNRNFAEHDGSLIPHELNADEIIFLKRNSDLSSKISSREILTELNKFKEIREKTLKKLKDPEFWRKHLTESQD</sequence>
<organism evidence="1 2">
    <name type="scientific">candidate division WS6 bacterium GW2011_GWC1_33_20</name>
    <dbReference type="NCBI Taxonomy" id="1619089"/>
    <lineage>
        <taxon>Bacteria</taxon>
        <taxon>Candidatus Dojkabacteria</taxon>
    </lineage>
</organism>
<evidence type="ECO:0000313" key="1">
    <source>
        <dbReference type="EMBL" id="KKP43767.1"/>
    </source>
</evidence>
<comment type="caution">
    <text evidence="1">The sequence shown here is derived from an EMBL/GenBank/DDBJ whole genome shotgun (WGS) entry which is preliminary data.</text>
</comment>
<dbReference type="AlphaFoldDB" id="A0A0G0CK13"/>
<evidence type="ECO:0000313" key="2">
    <source>
        <dbReference type="Proteomes" id="UP000034302"/>
    </source>
</evidence>